<evidence type="ECO:0000259" key="14">
    <source>
        <dbReference type="PROSITE" id="PS51479"/>
    </source>
</evidence>
<comment type="function">
    <text evidence="12">Putative RNA polymerase II subunit B1 C-terminal domain (CTD) phosphatase involved in RNA polymerase II transcription regulation.</text>
</comment>
<keyword evidence="6 12" id="KW-0862">Zinc</keyword>
<proteinExistence type="inferred from homology"/>
<evidence type="ECO:0000313" key="16">
    <source>
        <dbReference type="Proteomes" id="UP000799777"/>
    </source>
</evidence>
<dbReference type="GO" id="GO:0005634">
    <property type="term" value="C:nucleus"/>
    <property type="evidence" value="ECO:0007669"/>
    <property type="project" value="UniProtKB-SubCell"/>
</dbReference>
<dbReference type="PROSITE" id="PS51479">
    <property type="entry name" value="ZF_RTR1"/>
    <property type="match status" value="1"/>
</dbReference>
<evidence type="ECO:0000256" key="2">
    <source>
        <dbReference type="ARBA" id="ARBA00005676"/>
    </source>
</evidence>
<dbReference type="GO" id="GO:0043175">
    <property type="term" value="F:RNA polymerase core enzyme binding"/>
    <property type="evidence" value="ECO:0007669"/>
    <property type="project" value="UniProtKB-UniRule"/>
</dbReference>
<evidence type="ECO:0000256" key="1">
    <source>
        <dbReference type="ARBA" id="ARBA00004123"/>
    </source>
</evidence>
<comment type="caution">
    <text evidence="15">The sequence shown here is derived from an EMBL/GenBank/DDBJ whole genome shotgun (WGS) entry which is preliminary data.</text>
</comment>
<comment type="catalytic activity">
    <reaction evidence="9 12">
        <text>O-phospho-L-seryl-[protein] + H2O = L-seryl-[protein] + phosphate</text>
        <dbReference type="Rhea" id="RHEA:20629"/>
        <dbReference type="Rhea" id="RHEA-COMP:9863"/>
        <dbReference type="Rhea" id="RHEA-COMP:11604"/>
        <dbReference type="ChEBI" id="CHEBI:15377"/>
        <dbReference type="ChEBI" id="CHEBI:29999"/>
        <dbReference type="ChEBI" id="CHEBI:43474"/>
        <dbReference type="ChEBI" id="CHEBI:83421"/>
        <dbReference type="EC" id="3.1.3.16"/>
    </reaction>
</comment>
<comment type="similarity">
    <text evidence="2 11 12">Belongs to the RPAP2 family.</text>
</comment>
<dbReference type="Pfam" id="PF04181">
    <property type="entry name" value="RPAP2_Rtr1"/>
    <property type="match status" value="1"/>
</dbReference>
<dbReference type="InterPro" id="IPR007308">
    <property type="entry name" value="Rtr1/RPAP2_dom"/>
</dbReference>
<reference evidence="15" key="1">
    <citation type="journal article" date="2020" name="Stud. Mycol.">
        <title>101 Dothideomycetes genomes: a test case for predicting lifestyles and emergence of pathogens.</title>
        <authorList>
            <person name="Haridas S."/>
            <person name="Albert R."/>
            <person name="Binder M."/>
            <person name="Bloem J."/>
            <person name="Labutti K."/>
            <person name="Salamov A."/>
            <person name="Andreopoulos B."/>
            <person name="Baker S."/>
            <person name="Barry K."/>
            <person name="Bills G."/>
            <person name="Bluhm B."/>
            <person name="Cannon C."/>
            <person name="Castanera R."/>
            <person name="Culley D."/>
            <person name="Daum C."/>
            <person name="Ezra D."/>
            <person name="Gonzalez J."/>
            <person name="Henrissat B."/>
            <person name="Kuo A."/>
            <person name="Liang C."/>
            <person name="Lipzen A."/>
            <person name="Lutzoni F."/>
            <person name="Magnuson J."/>
            <person name="Mondo S."/>
            <person name="Nolan M."/>
            <person name="Ohm R."/>
            <person name="Pangilinan J."/>
            <person name="Park H.-J."/>
            <person name="Ramirez L."/>
            <person name="Alfaro M."/>
            <person name="Sun H."/>
            <person name="Tritt A."/>
            <person name="Yoshinaga Y."/>
            <person name="Zwiers L.-H."/>
            <person name="Turgeon B."/>
            <person name="Goodwin S."/>
            <person name="Spatafora J."/>
            <person name="Crous P."/>
            <person name="Grigoriev I."/>
        </authorList>
    </citation>
    <scope>NUCLEOTIDE SEQUENCE</scope>
    <source>
        <strain evidence="15">CBS 110217</strain>
    </source>
</reference>
<dbReference type="GO" id="GO:0008270">
    <property type="term" value="F:zinc ion binding"/>
    <property type="evidence" value="ECO:0007669"/>
    <property type="project" value="UniProtKB-KW"/>
</dbReference>
<protein>
    <recommendedName>
        <fullName evidence="12">RNA polymerase II subunit B1 CTD phosphatase RPAP2 homolog</fullName>
        <ecNumber evidence="12">3.1.3.16</ecNumber>
    </recommendedName>
</protein>
<evidence type="ECO:0000256" key="10">
    <source>
        <dbReference type="ARBA" id="ARBA00048336"/>
    </source>
</evidence>
<name>A0A9P4LNA5_9PLEO</name>
<organism evidence="15 16">
    <name type="scientific">Setomelanomma holmii</name>
    <dbReference type="NCBI Taxonomy" id="210430"/>
    <lineage>
        <taxon>Eukaryota</taxon>
        <taxon>Fungi</taxon>
        <taxon>Dikarya</taxon>
        <taxon>Ascomycota</taxon>
        <taxon>Pezizomycotina</taxon>
        <taxon>Dothideomycetes</taxon>
        <taxon>Pleosporomycetidae</taxon>
        <taxon>Pleosporales</taxon>
        <taxon>Pleosporineae</taxon>
        <taxon>Phaeosphaeriaceae</taxon>
        <taxon>Setomelanomma</taxon>
    </lineage>
</organism>
<evidence type="ECO:0000256" key="11">
    <source>
        <dbReference type="PROSITE-ProRule" id="PRU00812"/>
    </source>
</evidence>
<comment type="subcellular location">
    <subcellularLocation>
        <location evidence="1 12">Nucleus</location>
    </subcellularLocation>
</comment>
<keyword evidence="4 12" id="KW-0863">Zinc-finger</keyword>
<feature type="compositionally biased region" description="Basic and acidic residues" evidence="13">
    <location>
        <begin position="272"/>
        <end position="281"/>
    </location>
</feature>
<accession>A0A9P4LNA5</accession>
<evidence type="ECO:0000256" key="3">
    <source>
        <dbReference type="ARBA" id="ARBA00022723"/>
    </source>
</evidence>
<evidence type="ECO:0000256" key="7">
    <source>
        <dbReference type="ARBA" id="ARBA00022912"/>
    </source>
</evidence>
<gene>
    <name evidence="15" type="ORF">EK21DRAFT_112585</name>
</gene>
<feature type="domain" description="RTR1-type" evidence="14">
    <location>
        <begin position="79"/>
        <end position="165"/>
    </location>
</feature>
<evidence type="ECO:0000256" key="9">
    <source>
        <dbReference type="ARBA" id="ARBA00047761"/>
    </source>
</evidence>
<keyword evidence="5 12" id="KW-0378">Hydrolase</keyword>
<sequence>MQPKSILKKTTVPTNGAPGTKPVNQRHLHVALHHANLIEQRKRVEAEVLDSIMTLMDYPTAPDADPKRPTPADAQFFRDAIIPFQPSDYDALIEERNIADKCGYALCPRPKKKARSTAKKQFIDTEYGVEIVDKKVLEVWCSDDCAKRALYVKVQLDEEPAWMRQGGHGDKLELMVDNAADLHKTLPLRLKKEAAVEKSKDDEDDIEDAWAARDDAMQDLAVERGEKPDQVSKANNELVRDQITERTPSDVPPQPPTLPSQSLEHTMAIEGHVPRHDRRAEEDEEEDDLQDWEKHLPG</sequence>
<dbReference type="PANTHER" id="PTHR14732:SF0">
    <property type="entry name" value="RNA POLYMERASE II SUBUNIT B1 CTD PHOSPHATASE RPAP2-RELATED"/>
    <property type="match status" value="1"/>
</dbReference>
<dbReference type="EC" id="3.1.3.16" evidence="12"/>
<evidence type="ECO:0000256" key="8">
    <source>
        <dbReference type="ARBA" id="ARBA00023242"/>
    </source>
</evidence>
<keyword evidence="7 12" id="KW-0904">Protein phosphatase</keyword>
<dbReference type="EMBL" id="ML978197">
    <property type="protein sequence ID" value="KAF2029714.1"/>
    <property type="molecule type" value="Genomic_DNA"/>
</dbReference>
<feature type="compositionally biased region" description="Basic and acidic residues" evidence="13">
    <location>
        <begin position="238"/>
        <end position="248"/>
    </location>
</feature>
<feature type="region of interest" description="Disordered" evidence="13">
    <location>
        <begin position="1"/>
        <end position="23"/>
    </location>
</feature>
<evidence type="ECO:0000256" key="4">
    <source>
        <dbReference type="ARBA" id="ARBA00022771"/>
    </source>
</evidence>
<dbReference type="InterPro" id="IPR039693">
    <property type="entry name" value="Rtr1/RPAP2"/>
</dbReference>
<dbReference type="InterPro" id="IPR038534">
    <property type="entry name" value="Rtr1/RPAP2_sf"/>
</dbReference>
<evidence type="ECO:0000313" key="15">
    <source>
        <dbReference type="EMBL" id="KAF2029714.1"/>
    </source>
</evidence>
<comment type="catalytic activity">
    <reaction evidence="10 12">
        <text>O-phospho-L-threonyl-[protein] + H2O = L-threonyl-[protein] + phosphate</text>
        <dbReference type="Rhea" id="RHEA:47004"/>
        <dbReference type="Rhea" id="RHEA-COMP:11060"/>
        <dbReference type="Rhea" id="RHEA-COMP:11605"/>
        <dbReference type="ChEBI" id="CHEBI:15377"/>
        <dbReference type="ChEBI" id="CHEBI:30013"/>
        <dbReference type="ChEBI" id="CHEBI:43474"/>
        <dbReference type="ChEBI" id="CHEBI:61977"/>
        <dbReference type="EC" id="3.1.3.16"/>
    </reaction>
</comment>
<evidence type="ECO:0000256" key="6">
    <source>
        <dbReference type="ARBA" id="ARBA00022833"/>
    </source>
</evidence>
<dbReference type="Gene3D" id="1.25.40.820">
    <property type="match status" value="1"/>
</dbReference>
<dbReference type="Proteomes" id="UP000799777">
    <property type="component" value="Unassembled WGS sequence"/>
</dbReference>
<dbReference type="AlphaFoldDB" id="A0A9P4LNA5"/>
<keyword evidence="3 12" id="KW-0479">Metal-binding</keyword>
<keyword evidence="16" id="KW-1185">Reference proteome</keyword>
<dbReference type="GO" id="GO:0008420">
    <property type="term" value="F:RNA polymerase II CTD heptapeptide repeat phosphatase activity"/>
    <property type="evidence" value="ECO:0007669"/>
    <property type="project" value="UniProtKB-UniRule"/>
</dbReference>
<evidence type="ECO:0000256" key="5">
    <source>
        <dbReference type="ARBA" id="ARBA00022801"/>
    </source>
</evidence>
<dbReference type="GO" id="GO:0005737">
    <property type="term" value="C:cytoplasm"/>
    <property type="evidence" value="ECO:0007669"/>
    <property type="project" value="TreeGrafter"/>
</dbReference>
<evidence type="ECO:0000256" key="12">
    <source>
        <dbReference type="RuleBase" id="RU367080"/>
    </source>
</evidence>
<keyword evidence="8 12" id="KW-0539">Nucleus</keyword>
<dbReference type="OrthoDB" id="2590500at2759"/>
<evidence type="ECO:0000256" key="13">
    <source>
        <dbReference type="SAM" id="MobiDB-lite"/>
    </source>
</evidence>
<dbReference type="PANTHER" id="PTHR14732">
    <property type="entry name" value="RNA POLYMERASE II SUBUNIT B1 CTD PHOSPHATASE RPAP2-RELATED"/>
    <property type="match status" value="1"/>
</dbReference>
<feature type="region of interest" description="Disordered" evidence="13">
    <location>
        <begin position="225"/>
        <end position="298"/>
    </location>
</feature>